<dbReference type="InterPro" id="IPR002508">
    <property type="entry name" value="MurNAc-LAA_cat"/>
</dbReference>
<dbReference type="SUPFAM" id="SSF53187">
    <property type="entry name" value="Zn-dependent exopeptidases"/>
    <property type="match status" value="1"/>
</dbReference>
<protein>
    <recommendedName>
        <fullName evidence="2">N-acetylmuramoyl-L-alanine amidase</fullName>
        <ecNumber evidence="2">3.5.1.28</ecNumber>
    </recommendedName>
</protein>
<evidence type="ECO:0000256" key="4">
    <source>
        <dbReference type="SAM" id="SignalP"/>
    </source>
</evidence>
<dbReference type="CDD" id="cd02696">
    <property type="entry name" value="MurNAc-LAA"/>
    <property type="match status" value="1"/>
</dbReference>
<sequence>MRLKNTFIYLTFLASVLSFSNANAQGYKIKTIVVDAGHGGVKPGAKGAYSWEKDVALKVALKLGLKLQEELPDIKIIQTRKTDVDVDWYRRAEIANDAKADLFISIHCNSMPPGNAHVRGTETFVGAYRRINEMDAGLKENEEIIKDKNYKKQGDPTDPEEAILLSLYKSLYRSKSLALASYIQKNYTDVNKRVNRGVKEQGLLILQRAAMPSVLTEIGFISNKEEEKYINSAEGQEEIVMAIVNAVKQYKKEVEN</sequence>
<gene>
    <name evidence="6" type="ORF">E6A44_016660</name>
</gene>
<keyword evidence="7" id="KW-1185">Reference proteome</keyword>
<proteinExistence type="predicted"/>
<dbReference type="InterPro" id="IPR050695">
    <property type="entry name" value="N-acetylmuramoyl_amidase_3"/>
</dbReference>
<evidence type="ECO:0000256" key="1">
    <source>
        <dbReference type="ARBA" id="ARBA00001561"/>
    </source>
</evidence>
<dbReference type="SMART" id="SM00646">
    <property type="entry name" value="Ami_3"/>
    <property type="match status" value="1"/>
</dbReference>
<reference evidence="6 7" key="1">
    <citation type="submission" date="2024-12" db="EMBL/GenBank/DDBJ databases">
        <authorList>
            <person name="Hu S."/>
        </authorList>
    </citation>
    <scope>NUCLEOTIDE SEQUENCE [LARGE SCALE GENOMIC DNA]</scope>
    <source>
        <strain evidence="6 7">THG-T11</strain>
    </source>
</reference>
<dbReference type="Proteomes" id="UP001517247">
    <property type="component" value="Unassembled WGS sequence"/>
</dbReference>
<evidence type="ECO:0000256" key="2">
    <source>
        <dbReference type="ARBA" id="ARBA00011901"/>
    </source>
</evidence>
<accession>A0ABW9JBD5</accession>
<keyword evidence="4" id="KW-0732">Signal</keyword>
<dbReference type="PANTHER" id="PTHR30404">
    <property type="entry name" value="N-ACETYLMURAMOYL-L-ALANINE AMIDASE"/>
    <property type="match status" value="1"/>
</dbReference>
<comment type="catalytic activity">
    <reaction evidence="1">
        <text>Hydrolyzes the link between N-acetylmuramoyl residues and L-amino acid residues in certain cell-wall glycopeptides.</text>
        <dbReference type="EC" id="3.5.1.28"/>
    </reaction>
</comment>
<dbReference type="RefSeq" id="WP_138724298.1">
    <property type="nucleotide sequence ID" value="NZ_SSHJ02000008.1"/>
</dbReference>
<feature type="signal peptide" evidence="4">
    <location>
        <begin position="1"/>
        <end position="24"/>
    </location>
</feature>
<name>A0ABW9JBD5_9SPHI</name>
<evidence type="ECO:0000259" key="5">
    <source>
        <dbReference type="SMART" id="SM00646"/>
    </source>
</evidence>
<comment type="caution">
    <text evidence="6">The sequence shown here is derived from an EMBL/GenBank/DDBJ whole genome shotgun (WGS) entry which is preliminary data.</text>
</comment>
<dbReference type="Gene3D" id="3.40.630.40">
    <property type="entry name" value="Zn-dependent exopeptidases"/>
    <property type="match status" value="1"/>
</dbReference>
<feature type="domain" description="MurNAc-LAA" evidence="5">
    <location>
        <begin position="92"/>
        <end position="248"/>
    </location>
</feature>
<feature type="chain" id="PRO_5046993026" description="N-acetylmuramoyl-L-alanine amidase" evidence="4">
    <location>
        <begin position="25"/>
        <end position="256"/>
    </location>
</feature>
<dbReference type="EMBL" id="SSHJ02000008">
    <property type="protein sequence ID" value="MFN0257225.1"/>
    <property type="molecule type" value="Genomic_DNA"/>
</dbReference>
<dbReference type="EC" id="3.5.1.28" evidence="2"/>
<organism evidence="6 7">
    <name type="scientific">Pedobacter ureilyticus</name>
    <dbReference type="NCBI Taxonomy" id="1393051"/>
    <lineage>
        <taxon>Bacteria</taxon>
        <taxon>Pseudomonadati</taxon>
        <taxon>Bacteroidota</taxon>
        <taxon>Sphingobacteriia</taxon>
        <taxon>Sphingobacteriales</taxon>
        <taxon>Sphingobacteriaceae</taxon>
        <taxon>Pedobacter</taxon>
    </lineage>
</organism>
<keyword evidence="3" id="KW-0378">Hydrolase</keyword>
<dbReference type="Pfam" id="PF01520">
    <property type="entry name" value="Amidase_3"/>
    <property type="match status" value="1"/>
</dbReference>
<evidence type="ECO:0000256" key="3">
    <source>
        <dbReference type="ARBA" id="ARBA00022801"/>
    </source>
</evidence>
<evidence type="ECO:0000313" key="7">
    <source>
        <dbReference type="Proteomes" id="UP001517247"/>
    </source>
</evidence>
<evidence type="ECO:0000313" key="6">
    <source>
        <dbReference type="EMBL" id="MFN0257225.1"/>
    </source>
</evidence>
<dbReference type="PANTHER" id="PTHR30404:SF0">
    <property type="entry name" value="N-ACETYLMURAMOYL-L-ALANINE AMIDASE AMIC"/>
    <property type="match status" value="1"/>
</dbReference>